<sequence length="582" mass="65651">MFKNTFSLTDKGYVNVIKGILLTALHNLSIMFPVVLLLLLASDMIQNYLGDKKVSISLFPYWGVALLLLLLIYWVYRWTYRKTYVAAYEESANTRISLAEKIRRLPLSYFGNKDLSDLTSTLMDDTTTMEHTLATGVCELFGGIISSAVVLLTLFFYDWRMSLSLFICLPVSLAVLAISYKVSSSSNWKNRHAKLGVSEAIQEYLENIKLVQTSPQKYSYRTQVEKRIKKVVRTSMIYELVMGVFVSIAYNILRVGLGLVVVTGSYLITHEKIDLIGFLLFLFVAARIYDPLTTVFFKMGEFFYSLVSASRIREIQDYPVQIGDSNITLNSYDITFDHVYFAYNTDTVISDVSFVAKQGEITALVGPSGCGKSTMSKLASRFWDVSKGRILIDGKNINDIDPETLLGYFSIVFQDVVLFNDTIYNNIKIGKKDATEEEIITAARMARCEDFIYKLPHSYDTVIGENGKTLSGGERQRISIARAFLKDAPIVLLDEATASLDPENETLIQEAIGKLIRNKTVLIIAHRLRSIEDCDKIVVLKAGKVKEVGRHQELMESNGLYHHLFELQRESSAWGVGSVKQV</sequence>
<dbReference type="AlphaFoldDB" id="A0A6A7KAQ0"/>
<keyword evidence="3" id="KW-0547">Nucleotide-binding</keyword>
<dbReference type="EMBL" id="WHNX01000019">
    <property type="protein sequence ID" value="MPW26474.1"/>
    <property type="molecule type" value="Genomic_DNA"/>
</dbReference>
<keyword evidence="5 7" id="KW-1133">Transmembrane helix</keyword>
<evidence type="ECO:0000256" key="6">
    <source>
        <dbReference type="ARBA" id="ARBA00023136"/>
    </source>
</evidence>
<dbReference type="Pfam" id="PF00005">
    <property type="entry name" value="ABC_tran"/>
    <property type="match status" value="1"/>
</dbReference>
<organism evidence="10 11">
    <name type="scientific">Alkalibaculum sporogenes</name>
    <dbReference type="NCBI Taxonomy" id="2655001"/>
    <lineage>
        <taxon>Bacteria</taxon>
        <taxon>Bacillati</taxon>
        <taxon>Bacillota</taxon>
        <taxon>Clostridia</taxon>
        <taxon>Eubacteriales</taxon>
        <taxon>Eubacteriaceae</taxon>
        <taxon>Alkalibaculum</taxon>
    </lineage>
</organism>
<dbReference type="Proteomes" id="UP000440004">
    <property type="component" value="Unassembled WGS sequence"/>
</dbReference>
<dbReference type="GO" id="GO:0034040">
    <property type="term" value="F:ATPase-coupled lipid transmembrane transporter activity"/>
    <property type="evidence" value="ECO:0007669"/>
    <property type="project" value="TreeGrafter"/>
</dbReference>
<dbReference type="FunFam" id="3.40.50.300:FF:001443">
    <property type="entry name" value="ABC transporter, ATP-binding protein"/>
    <property type="match status" value="1"/>
</dbReference>
<keyword evidence="2 7" id="KW-0812">Transmembrane</keyword>
<dbReference type="PROSITE" id="PS50929">
    <property type="entry name" value="ABC_TM1F"/>
    <property type="match status" value="1"/>
</dbReference>
<dbReference type="RefSeq" id="WP_152805024.1">
    <property type="nucleotide sequence ID" value="NZ_WHNX01000019.1"/>
</dbReference>
<dbReference type="Pfam" id="PF00664">
    <property type="entry name" value="ABC_membrane"/>
    <property type="match status" value="1"/>
</dbReference>
<feature type="transmembrane region" description="Helical" evidence="7">
    <location>
        <begin position="236"/>
        <end position="253"/>
    </location>
</feature>
<dbReference type="GO" id="GO:0005524">
    <property type="term" value="F:ATP binding"/>
    <property type="evidence" value="ECO:0007669"/>
    <property type="project" value="UniProtKB-KW"/>
</dbReference>
<evidence type="ECO:0000313" key="11">
    <source>
        <dbReference type="Proteomes" id="UP000440004"/>
    </source>
</evidence>
<feature type="transmembrane region" description="Helical" evidence="7">
    <location>
        <begin position="20"/>
        <end position="39"/>
    </location>
</feature>
<name>A0A6A7KAQ0_9FIRM</name>
<feature type="domain" description="ABC transporter" evidence="8">
    <location>
        <begin position="334"/>
        <end position="567"/>
    </location>
</feature>
<dbReference type="PANTHER" id="PTHR24221:SF397">
    <property type="entry name" value="ABC TRANSPORTER, ATP-BINDING TRANSMEMBRANE PROTEIN"/>
    <property type="match status" value="1"/>
</dbReference>
<evidence type="ECO:0000313" key="10">
    <source>
        <dbReference type="EMBL" id="MPW26474.1"/>
    </source>
</evidence>
<protein>
    <submittedName>
        <fullName evidence="10">ATP-binding cassette domain-containing protein</fullName>
    </submittedName>
</protein>
<evidence type="ECO:0000256" key="4">
    <source>
        <dbReference type="ARBA" id="ARBA00022840"/>
    </source>
</evidence>
<feature type="transmembrane region" description="Helical" evidence="7">
    <location>
        <begin position="133"/>
        <end position="157"/>
    </location>
</feature>
<comment type="subcellular location">
    <subcellularLocation>
        <location evidence="1">Cell membrane</location>
        <topology evidence="1">Multi-pass membrane protein</topology>
    </subcellularLocation>
</comment>
<dbReference type="InterPro" id="IPR003593">
    <property type="entry name" value="AAA+_ATPase"/>
</dbReference>
<keyword evidence="6 7" id="KW-0472">Membrane</keyword>
<dbReference type="InterPro" id="IPR036640">
    <property type="entry name" value="ABC1_TM_sf"/>
</dbReference>
<feature type="domain" description="ABC transmembrane type-1" evidence="9">
    <location>
        <begin position="19"/>
        <end position="302"/>
    </location>
</feature>
<comment type="caution">
    <text evidence="10">The sequence shown here is derived from an EMBL/GenBank/DDBJ whole genome shotgun (WGS) entry which is preliminary data.</text>
</comment>
<dbReference type="GO" id="GO:0140359">
    <property type="term" value="F:ABC-type transporter activity"/>
    <property type="evidence" value="ECO:0007669"/>
    <property type="project" value="InterPro"/>
</dbReference>
<dbReference type="SMART" id="SM00382">
    <property type="entry name" value="AAA"/>
    <property type="match status" value="1"/>
</dbReference>
<dbReference type="PANTHER" id="PTHR24221">
    <property type="entry name" value="ATP-BINDING CASSETTE SUB-FAMILY B"/>
    <property type="match status" value="1"/>
</dbReference>
<keyword evidence="4 10" id="KW-0067">ATP-binding</keyword>
<dbReference type="InterPro" id="IPR011527">
    <property type="entry name" value="ABC1_TM_dom"/>
</dbReference>
<keyword evidence="11" id="KW-1185">Reference proteome</keyword>
<dbReference type="Gene3D" id="1.20.1560.10">
    <property type="entry name" value="ABC transporter type 1, transmembrane domain"/>
    <property type="match status" value="1"/>
</dbReference>
<feature type="transmembrane region" description="Helical" evidence="7">
    <location>
        <begin position="273"/>
        <end position="289"/>
    </location>
</feature>
<reference evidence="10 11" key="1">
    <citation type="submission" date="2019-10" db="EMBL/GenBank/DDBJ databases">
        <title>Alkalibaculum tamaniensis sp.nov., a new alkaliphilic acetogen, isolated on methoxylated aromatics from a mud volcano.</title>
        <authorList>
            <person name="Khomyakova M.A."/>
            <person name="Merkel A.Y."/>
            <person name="Bonch-Osmolovskaya E.A."/>
            <person name="Slobodkin A.I."/>
        </authorList>
    </citation>
    <scope>NUCLEOTIDE SEQUENCE [LARGE SCALE GENOMIC DNA]</scope>
    <source>
        <strain evidence="10 11">M08DMB</strain>
    </source>
</reference>
<accession>A0A6A7KAQ0</accession>
<dbReference type="GO" id="GO:0005886">
    <property type="term" value="C:plasma membrane"/>
    <property type="evidence" value="ECO:0007669"/>
    <property type="project" value="UniProtKB-SubCell"/>
</dbReference>
<dbReference type="PROSITE" id="PS00211">
    <property type="entry name" value="ABC_TRANSPORTER_1"/>
    <property type="match status" value="1"/>
</dbReference>
<evidence type="ECO:0000256" key="5">
    <source>
        <dbReference type="ARBA" id="ARBA00022989"/>
    </source>
</evidence>
<evidence type="ECO:0000256" key="2">
    <source>
        <dbReference type="ARBA" id="ARBA00022692"/>
    </source>
</evidence>
<evidence type="ECO:0000256" key="3">
    <source>
        <dbReference type="ARBA" id="ARBA00022741"/>
    </source>
</evidence>
<dbReference type="InterPro" id="IPR017871">
    <property type="entry name" value="ABC_transporter-like_CS"/>
</dbReference>
<evidence type="ECO:0000256" key="1">
    <source>
        <dbReference type="ARBA" id="ARBA00004651"/>
    </source>
</evidence>
<feature type="transmembrane region" description="Helical" evidence="7">
    <location>
        <begin position="163"/>
        <end position="182"/>
    </location>
</feature>
<proteinExistence type="predicted"/>
<dbReference type="InterPro" id="IPR027417">
    <property type="entry name" value="P-loop_NTPase"/>
</dbReference>
<dbReference type="PROSITE" id="PS50893">
    <property type="entry name" value="ABC_TRANSPORTER_2"/>
    <property type="match status" value="1"/>
</dbReference>
<dbReference type="InterPro" id="IPR039421">
    <property type="entry name" value="Type_1_exporter"/>
</dbReference>
<dbReference type="SUPFAM" id="SSF90123">
    <property type="entry name" value="ABC transporter transmembrane region"/>
    <property type="match status" value="1"/>
</dbReference>
<dbReference type="Gene3D" id="3.40.50.300">
    <property type="entry name" value="P-loop containing nucleotide triphosphate hydrolases"/>
    <property type="match status" value="1"/>
</dbReference>
<feature type="transmembrane region" description="Helical" evidence="7">
    <location>
        <begin position="59"/>
        <end position="76"/>
    </location>
</feature>
<dbReference type="SUPFAM" id="SSF52540">
    <property type="entry name" value="P-loop containing nucleoside triphosphate hydrolases"/>
    <property type="match status" value="1"/>
</dbReference>
<evidence type="ECO:0000256" key="7">
    <source>
        <dbReference type="SAM" id="Phobius"/>
    </source>
</evidence>
<evidence type="ECO:0000259" key="8">
    <source>
        <dbReference type="PROSITE" id="PS50893"/>
    </source>
</evidence>
<dbReference type="InterPro" id="IPR003439">
    <property type="entry name" value="ABC_transporter-like_ATP-bd"/>
</dbReference>
<evidence type="ECO:0000259" key="9">
    <source>
        <dbReference type="PROSITE" id="PS50929"/>
    </source>
</evidence>
<gene>
    <name evidence="10" type="ORF">GC105_11800</name>
</gene>
<dbReference type="GO" id="GO:0016887">
    <property type="term" value="F:ATP hydrolysis activity"/>
    <property type="evidence" value="ECO:0007669"/>
    <property type="project" value="InterPro"/>
</dbReference>